<name>F2KPY9_ARCVS</name>
<protein>
    <submittedName>
        <fullName evidence="1">Nucleoside 2-deoxyribosyltransferase</fullName>
    </submittedName>
</protein>
<dbReference type="PANTHER" id="PTHR15364:SF0">
    <property type="entry name" value="2'-DEOXYNUCLEOSIDE 5'-PHOSPHATE N-HYDROLASE 1"/>
    <property type="match status" value="1"/>
</dbReference>
<dbReference type="HOGENOM" id="CLU_117644_2_0_2"/>
<dbReference type="GeneID" id="10393559"/>
<organism evidence="1 2">
    <name type="scientific">Archaeoglobus veneficus (strain DSM 11195 / SNP6)</name>
    <dbReference type="NCBI Taxonomy" id="693661"/>
    <lineage>
        <taxon>Archaea</taxon>
        <taxon>Methanobacteriati</taxon>
        <taxon>Methanobacteriota</taxon>
        <taxon>Archaeoglobi</taxon>
        <taxon>Archaeoglobales</taxon>
        <taxon>Archaeoglobaceae</taxon>
        <taxon>Archaeoglobus</taxon>
    </lineage>
</organism>
<dbReference type="GO" id="GO:0009159">
    <property type="term" value="P:deoxyribonucleoside monophosphate catabolic process"/>
    <property type="evidence" value="ECO:0007669"/>
    <property type="project" value="TreeGrafter"/>
</dbReference>
<dbReference type="PANTHER" id="PTHR15364">
    <property type="entry name" value="2'-DEOXYNUCLEOSIDE 5'-PHOSPHATE N-HYDROLASE 1"/>
    <property type="match status" value="1"/>
</dbReference>
<dbReference type="STRING" id="693661.Arcve_0464"/>
<dbReference type="InterPro" id="IPR051239">
    <property type="entry name" value="2'-dNMP_N-hydrolase"/>
</dbReference>
<keyword evidence="2" id="KW-1185">Reference proteome</keyword>
<dbReference type="Proteomes" id="UP000008136">
    <property type="component" value="Chromosome"/>
</dbReference>
<dbReference type="KEGG" id="ave:Arcve_0464"/>
<dbReference type="RefSeq" id="WP_013683170.1">
    <property type="nucleotide sequence ID" value="NC_015320.1"/>
</dbReference>
<dbReference type="InterPro" id="IPR007710">
    <property type="entry name" value="Nucleoside_deoxyribTrfase"/>
</dbReference>
<keyword evidence="1" id="KW-0808">Transferase</keyword>
<dbReference type="EMBL" id="CP002588">
    <property type="protein sequence ID" value="AEA46496.1"/>
    <property type="molecule type" value="Genomic_DNA"/>
</dbReference>
<dbReference type="BRENDA" id="2.4.2.5">
    <property type="organism ID" value="17610"/>
</dbReference>
<reference evidence="1 2" key="1">
    <citation type="submission" date="2011-03" db="EMBL/GenBank/DDBJ databases">
        <title>The complete genome of Archaeoglobus veneficus SNP6.</title>
        <authorList>
            <consortium name="US DOE Joint Genome Institute (JGI-PGF)"/>
            <person name="Lucas S."/>
            <person name="Copeland A."/>
            <person name="Lapidus A."/>
            <person name="Bruce D."/>
            <person name="Goodwin L."/>
            <person name="Pitluck S."/>
            <person name="Kyrpides N."/>
            <person name="Mavromatis K."/>
            <person name="Pagani I."/>
            <person name="Ivanova N."/>
            <person name="Mikhailova N."/>
            <person name="Lu M."/>
            <person name="Detter J.C."/>
            <person name="Tapia R."/>
            <person name="Han C."/>
            <person name="Land M."/>
            <person name="Hauser L."/>
            <person name="Markowitz V."/>
            <person name="Cheng J.-F."/>
            <person name="Hugenholtz P."/>
            <person name="Woyke T."/>
            <person name="Wu D."/>
            <person name="Spring S."/>
            <person name="Brambilla E."/>
            <person name="Klenk H.-P."/>
            <person name="Eisen J.A."/>
        </authorList>
    </citation>
    <scope>NUCLEOTIDE SEQUENCE [LARGE SCALE GENOMIC DNA]</scope>
    <source>
        <strain>SNP6</strain>
    </source>
</reference>
<proteinExistence type="predicted"/>
<dbReference type="GO" id="GO:0070694">
    <property type="term" value="F:5-hydroxymethyl-dUMP N-hydrolase activity"/>
    <property type="evidence" value="ECO:0007669"/>
    <property type="project" value="TreeGrafter"/>
</dbReference>
<gene>
    <name evidence="1" type="ordered locus">Arcve_0464</name>
</gene>
<dbReference type="AlphaFoldDB" id="F2KPY9"/>
<dbReference type="Pfam" id="PF05014">
    <property type="entry name" value="Nuc_deoxyrib_tr"/>
    <property type="match status" value="1"/>
</dbReference>
<evidence type="ECO:0000313" key="2">
    <source>
        <dbReference type="Proteomes" id="UP000008136"/>
    </source>
</evidence>
<dbReference type="eggNOG" id="arCOG02434">
    <property type="taxonomic scope" value="Archaea"/>
</dbReference>
<evidence type="ECO:0000313" key="1">
    <source>
        <dbReference type="EMBL" id="AEA46496.1"/>
    </source>
</evidence>
<sequence>MAGLKVFLAAPFFCEAEREFNIKVAEFLRDNGFEVWMAQENPFISDGSEEEKRRIFEMDLSALKGCDAVVAVLDGECIDSGTAFELGYAYAMGKPIIGIKTDYRTFSSIEGLNLMIEVAVRLIKASTFEELKGRLLEALRDVKP</sequence>
<dbReference type="GO" id="GO:0016740">
    <property type="term" value="F:transferase activity"/>
    <property type="evidence" value="ECO:0007669"/>
    <property type="project" value="UniProtKB-KW"/>
</dbReference>
<accession>F2KPY9</accession>
<dbReference type="OrthoDB" id="240616at2157"/>
<dbReference type="SMR" id="F2KPY9"/>
<dbReference type="SUPFAM" id="SSF52309">
    <property type="entry name" value="N-(deoxy)ribosyltransferase-like"/>
    <property type="match status" value="1"/>
</dbReference>
<dbReference type="Gene3D" id="3.40.50.450">
    <property type="match status" value="1"/>
</dbReference>